<dbReference type="EMBL" id="UINC01000389">
    <property type="protein sequence ID" value="SUZ54470.1"/>
    <property type="molecule type" value="Genomic_DNA"/>
</dbReference>
<dbReference type="NCBIfam" id="TIGR02300">
    <property type="entry name" value="FYDLN_acid"/>
    <property type="match status" value="1"/>
</dbReference>
<evidence type="ECO:0000256" key="1">
    <source>
        <dbReference type="SAM" id="MobiDB-lite"/>
    </source>
</evidence>
<feature type="region of interest" description="Disordered" evidence="1">
    <location>
        <begin position="73"/>
        <end position="93"/>
    </location>
</feature>
<organism evidence="2">
    <name type="scientific">marine metagenome</name>
    <dbReference type="NCBI Taxonomy" id="408172"/>
    <lineage>
        <taxon>unclassified sequences</taxon>
        <taxon>metagenomes</taxon>
        <taxon>ecological metagenomes</taxon>
    </lineage>
</organism>
<evidence type="ECO:0008006" key="3">
    <source>
        <dbReference type="Google" id="ProtNLM"/>
    </source>
</evidence>
<feature type="non-terminal residue" evidence="2">
    <location>
        <position position="93"/>
    </location>
</feature>
<dbReference type="Pfam" id="PF09538">
    <property type="entry name" value="FYDLN_acid"/>
    <property type="match status" value="1"/>
</dbReference>
<gene>
    <name evidence="2" type="ORF">METZ01_LOCUS7324</name>
</gene>
<accession>A0A381NIR9</accession>
<dbReference type="AlphaFoldDB" id="A0A381NIR9"/>
<dbReference type="InterPro" id="IPR012644">
    <property type="entry name" value="CHP02300_FYDLN_acid"/>
</dbReference>
<sequence>MQLRIYYFLMGKKLNKEELGNKVLCPECETKFYDLGKTPIVCPSCEFSFSINNKPEEKTDEDQTAVIEAVKSEEVVSKEEVEKDSEKTNEDET</sequence>
<proteinExistence type="predicted"/>
<reference evidence="2" key="1">
    <citation type="submission" date="2018-05" db="EMBL/GenBank/DDBJ databases">
        <authorList>
            <person name="Lanie J.A."/>
            <person name="Ng W.-L."/>
            <person name="Kazmierczak K.M."/>
            <person name="Andrzejewski T.M."/>
            <person name="Davidsen T.M."/>
            <person name="Wayne K.J."/>
            <person name="Tettelin H."/>
            <person name="Glass J.I."/>
            <person name="Rusch D."/>
            <person name="Podicherti R."/>
            <person name="Tsui H.-C.T."/>
            <person name="Winkler M.E."/>
        </authorList>
    </citation>
    <scope>NUCLEOTIDE SEQUENCE</scope>
</reference>
<evidence type="ECO:0000313" key="2">
    <source>
        <dbReference type="EMBL" id="SUZ54470.1"/>
    </source>
</evidence>
<protein>
    <recommendedName>
        <fullName evidence="3">TIGR02300 family protein</fullName>
    </recommendedName>
</protein>
<name>A0A381NIR9_9ZZZZ</name>